<evidence type="ECO:0000256" key="5">
    <source>
        <dbReference type="ARBA" id="ARBA00022723"/>
    </source>
</evidence>
<dbReference type="OrthoDB" id="9805215at2"/>
<dbReference type="InterPro" id="IPR013848">
    <property type="entry name" value="Methylthiotransferase_N"/>
</dbReference>
<evidence type="ECO:0000259" key="8">
    <source>
        <dbReference type="PROSITE" id="PS51449"/>
    </source>
</evidence>
<accession>A0A5B8XU96</accession>
<dbReference type="InterPro" id="IPR058240">
    <property type="entry name" value="rSAM_sf"/>
</dbReference>
<evidence type="ECO:0000256" key="6">
    <source>
        <dbReference type="ARBA" id="ARBA00023004"/>
    </source>
</evidence>
<keyword evidence="5" id="KW-0479">Metal-binding</keyword>
<dbReference type="SFLD" id="SFLDS00029">
    <property type="entry name" value="Radical_SAM"/>
    <property type="match status" value="1"/>
</dbReference>
<dbReference type="Pfam" id="PF00919">
    <property type="entry name" value="UPF0004"/>
    <property type="match status" value="1"/>
</dbReference>
<dbReference type="SMART" id="SM00729">
    <property type="entry name" value="Elp3"/>
    <property type="match status" value="1"/>
</dbReference>
<keyword evidence="6" id="KW-0408">Iron</keyword>
<dbReference type="NCBIfam" id="TIGR00089">
    <property type="entry name" value="MiaB/RimO family radical SAM methylthiotransferase"/>
    <property type="match status" value="1"/>
</dbReference>
<dbReference type="PANTHER" id="PTHR11918">
    <property type="entry name" value="RADICAL SAM PROTEINS"/>
    <property type="match status" value="1"/>
</dbReference>
<dbReference type="PANTHER" id="PTHR11918:SF45">
    <property type="entry name" value="THREONYLCARBAMOYLADENOSINE TRNA METHYLTHIOTRANSFERASE"/>
    <property type="match status" value="1"/>
</dbReference>
<dbReference type="EC" id="2.8.4.-" evidence="10"/>
<reference evidence="10 11" key="1">
    <citation type="submission" date="2019-08" db="EMBL/GenBank/DDBJ databases">
        <authorList>
            <person name="Liang Q."/>
        </authorList>
    </citation>
    <scope>NUCLEOTIDE SEQUENCE [LARGE SCALE GENOMIC DNA]</scope>
    <source>
        <strain evidence="10 11">V1718</strain>
    </source>
</reference>
<comment type="cofactor">
    <cofactor evidence="1">
        <name>[4Fe-4S] cluster</name>
        <dbReference type="ChEBI" id="CHEBI:49883"/>
    </cofactor>
</comment>
<organism evidence="10 11">
    <name type="scientific">Microvenator marinus</name>
    <dbReference type="NCBI Taxonomy" id="2600177"/>
    <lineage>
        <taxon>Bacteria</taxon>
        <taxon>Deltaproteobacteria</taxon>
        <taxon>Bradymonadales</taxon>
        <taxon>Microvenatoraceae</taxon>
        <taxon>Microvenator</taxon>
    </lineage>
</organism>
<dbReference type="PROSITE" id="PS51449">
    <property type="entry name" value="MTTASE_N"/>
    <property type="match status" value="1"/>
</dbReference>
<keyword evidence="7" id="KW-0411">Iron-sulfur</keyword>
<dbReference type="RefSeq" id="WP_146961680.1">
    <property type="nucleotide sequence ID" value="NZ_CP042467.1"/>
</dbReference>
<dbReference type="PROSITE" id="PS01278">
    <property type="entry name" value="MTTASE_RADICAL"/>
    <property type="match status" value="1"/>
</dbReference>
<dbReference type="Gene3D" id="3.40.50.12160">
    <property type="entry name" value="Methylthiotransferase, N-terminal domain"/>
    <property type="match status" value="1"/>
</dbReference>
<evidence type="ECO:0000256" key="7">
    <source>
        <dbReference type="ARBA" id="ARBA00023014"/>
    </source>
</evidence>
<dbReference type="SFLD" id="SFLDG01082">
    <property type="entry name" value="B12-binding_domain_containing"/>
    <property type="match status" value="1"/>
</dbReference>
<dbReference type="InterPro" id="IPR023404">
    <property type="entry name" value="rSAM_horseshoe"/>
</dbReference>
<dbReference type="GO" id="GO:0035598">
    <property type="term" value="F:tRNA (N(6)-L-threonylcarbamoyladenosine(37)-C(2))-methylthiotransferase activity"/>
    <property type="evidence" value="ECO:0007669"/>
    <property type="project" value="TreeGrafter"/>
</dbReference>
<evidence type="ECO:0000313" key="11">
    <source>
        <dbReference type="Proteomes" id="UP000321595"/>
    </source>
</evidence>
<evidence type="ECO:0000256" key="1">
    <source>
        <dbReference type="ARBA" id="ARBA00001966"/>
    </source>
</evidence>
<dbReference type="InterPro" id="IPR005839">
    <property type="entry name" value="Methylthiotransferase"/>
</dbReference>
<protein>
    <submittedName>
        <fullName evidence="10">MiaB/RimO family radical SAM methylthiotransferase</fullName>
        <ecNumber evidence="10">2.8.4.-</ecNumber>
    </submittedName>
</protein>
<keyword evidence="2" id="KW-0004">4Fe-4S</keyword>
<dbReference type="AlphaFoldDB" id="A0A5B8XU96"/>
<keyword evidence="11" id="KW-1185">Reference proteome</keyword>
<dbReference type="GO" id="GO:0046872">
    <property type="term" value="F:metal ion binding"/>
    <property type="evidence" value="ECO:0007669"/>
    <property type="project" value="UniProtKB-KW"/>
</dbReference>
<proteinExistence type="predicted"/>
<dbReference type="GO" id="GO:0051539">
    <property type="term" value="F:4 iron, 4 sulfur cluster binding"/>
    <property type="evidence" value="ECO:0007669"/>
    <property type="project" value="UniProtKB-KW"/>
</dbReference>
<keyword evidence="4" id="KW-0949">S-adenosyl-L-methionine</keyword>
<dbReference type="PROSITE" id="PS51918">
    <property type="entry name" value="RADICAL_SAM"/>
    <property type="match status" value="1"/>
</dbReference>
<name>A0A5B8XU96_9DELT</name>
<evidence type="ECO:0000313" key="10">
    <source>
        <dbReference type="EMBL" id="QED28871.1"/>
    </source>
</evidence>
<dbReference type="SUPFAM" id="SSF102114">
    <property type="entry name" value="Radical SAM enzymes"/>
    <property type="match status" value="1"/>
</dbReference>
<gene>
    <name evidence="10" type="ORF">FRD01_16815</name>
</gene>
<dbReference type="InterPro" id="IPR038135">
    <property type="entry name" value="Methylthiotransferase_N_sf"/>
</dbReference>
<evidence type="ECO:0000259" key="9">
    <source>
        <dbReference type="PROSITE" id="PS51918"/>
    </source>
</evidence>
<evidence type="ECO:0000256" key="2">
    <source>
        <dbReference type="ARBA" id="ARBA00022485"/>
    </source>
</evidence>
<dbReference type="CDD" id="cd01335">
    <property type="entry name" value="Radical_SAM"/>
    <property type="match status" value="1"/>
</dbReference>
<keyword evidence="3 10" id="KW-0808">Transferase</keyword>
<dbReference type="InterPro" id="IPR020612">
    <property type="entry name" value="Methylthiotransferase_CS"/>
</dbReference>
<evidence type="ECO:0000256" key="3">
    <source>
        <dbReference type="ARBA" id="ARBA00022679"/>
    </source>
</evidence>
<dbReference type="KEGG" id="bbae:FRD01_16815"/>
<feature type="domain" description="MTTase N-terminal" evidence="8">
    <location>
        <begin position="1"/>
        <end position="112"/>
    </location>
</feature>
<dbReference type="InterPro" id="IPR007197">
    <property type="entry name" value="rSAM"/>
</dbReference>
<dbReference type="Pfam" id="PF04055">
    <property type="entry name" value="Radical_SAM"/>
    <property type="match status" value="1"/>
</dbReference>
<feature type="domain" description="Radical SAM core" evidence="9">
    <location>
        <begin position="123"/>
        <end position="351"/>
    </location>
</feature>
<dbReference type="Proteomes" id="UP000321595">
    <property type="component" value="Chromosome"/>
</dbReference>
<dbReference type="Gene3D" id="3.80.30.20">
    <property type="entry name" value="tm_1862 like domain"/>
    <property type="match status" value="1"/>
</dbReference>
<dbReference type="EMBL" id="CP042467">
    <property type="protein sequence ID" value="QED28871.1"/>
    <property type="molecule type" value="Genomic_DNA"/>
</dbReference>
<sequence>MKVHFITHGCKANQYDTEQFRMALEARGAEAVDAEVADTVVLNTCTVTNAADAEARKAIRKLHRENPEVRVVVAGCSAAMRADEYQAMPEVFGVVPGQDPQEVVRVLADSLHEEAIGQELRASKVRSRGWLKVQDGCDRRCSFCATRIARGKSRSRSLEELLVEAEILADAHSELVITGVHIGHWGIDFSPKDKLSTLMEALVTRVPGVRFRLGSIEATEIDDRLVELMQDGGITPHLHIPMQSGSDPVLRKMRRWHTRERYRVRVKEITERLPYMGLGADIIVGFPGESAEMHAETLALVEELPYTYLHVFPYSMRSGTVAADMDDQVPRTEKSRRSQELRDAVQRKGDAYITRRIGQDVAVVVEEGGLGLSEDYLRVRVPDNHEPGTLIRGKLAGTADELRIVTA</sequence>
<dbReference type="InterPro" id="IPR006638">
    <property type="entry name" value="Elp3/MiaA/NifB-like_rSAM"/>
</dbReference>
<evidence type="ECO:0000256" key="4">
    <source>
        <dbReference type="ARBA" id="ARBA00022691"/>
    </source>
</evidence>